<evidence type="ECO:0000256" key="2">
    <source>
        <dbReference type="ARBA" id="ARBA00009773"/>
    </source>
</evidence>
<dbReference type="EMBL" id="UGMD01000002">
    <property type="protein sequence ID" value="STU91788.1"/>
    <property type="molecule type" value="Genomic_DNA"/>
</dbReference>
<evidence type="ECO:0000256" key="1">
    <source>
        <dbReference type="ARBA" id="ARBA00004141"/>
    </source>
</evidence>
<dbReference type="Proteomes" id="UP000255192">
    <property type="component" value="Unassembled WGS sequence"/>
</dbReference>
<evidence type="ECO:0000256" key="6">
    <source>
        <dbReference type="SAM" id="Phobius"/>
    </source>
</evidence>
<feature type="transmembrane region" description="Helical" evidence="6">
    <location>
        <begin position="62"/>
        <end position="87"/>
    </location>
</feature>
<comment type="similarity">
    <text evidence="2">Belongs to the autoinducer-2 exporter (AI-2E) (TC 2.A.86) family.</text>
</comment>
<keyword evidence="4 6" id="KW-1133">Transmembrane helix</keyword>
<reference evidence="7 8" key="1">
    <citation type="submission" date="2018-06" db="EMBL/GenBank/DDBJ databases">
        <authorList>
            <consortium name="Pathogen Informatics"/>
            <person name="Doyle S."/>
        </authorList>
    </citation>
    <scope>NUCLEOTIDE SEQUENCE [LARGE SCALE GENOMIC DNA]</scope>
    <source>
        <strain evidence="7 8">NCTC204</strain>
    </source>
</reference>
<organism evidence="7 8">
    <name type="scientific">Klebsiella pneumoniae</name>
    <dbReference type="NCBI Taxonomy" id="573"/>
    <lineage>
        <taxon>Bacteria</taxon>
        <taxon>Pseudomonadati</taxon>
        <taxon>Pseudomonadota</taxon>
        <taxon>Gammaproteobacteria</taxon>
        <taxon>Enterobacterales</taxon>
        <taxon>Enterobacteriaceae</taxon>
        <taxon>Klebsiella/Raoultella group</taxon>
        <taxon>Klebsiella</taxon>
        <taxon>Klebsiella pneumoniae complex</taxon>
    </lineage>
</organism>
<gene>
    <name evidence="7" type="primary">yhhT_3</name>
    <name evidence="7" type="ORF">NCTC204_02359</name>
</gene>
<comment type="subcellular location">
    <subcellularLocation>
        <location evidence="1">Membrane</location>
        <topology evidence="1">Multi-pass membrane protein</topology>
    </subcellularLocation>
</comment>
<dbReference type="Pfam" id="PF01594">
    <property type="entry name" value="AI-2E_transport"/>
    <property type="match status" value="1"/>
</dbReference>
<protein>
    <submittedName>
        <fullName evidence="7">PerM family permease</fullName>
    </submittedName>
</protein>
<dbReference type="AlphaFoldDB" id="A0A377ZZ67"/>
<evidence type="ECO:0000256" key="5">
    <source>
        <dbReference type="ARBA" id="ARBA00023136"/>
    </source>
</evidence>
<feature type="transmembrane region" description="Helical" evidence="6">
    <location>
        <begin position="12"/>
        <end position="31"/>
    </location>
</feature>
<name>A0A377ZZ67_KLEPN</name>
<dbReference type="InterPro" id="IPR002549">
    <property type="entry name" value="AI-2E-like"/>
</dbReference>
<proteinExistence type="inferred from homology"/>
<keyword evidence="5 6" id="KW-0472">Membrane</keyword>
<evidence type="ECO:0000313" key="7">
    <source>
        <dbReference type="EMBL" id="STU91788.1"/>
    </source>
</evidence>
<feature type="transmembrane region" description="Helical" evidence="6">
    <location>
        <begin position="37"/>
        <end position="55"/>
    </location>
</feature>
<evidence type="ECO:0000256" key="4">
    <source>
        <dbReference type="ARBA" id="ARBA00022989"/>
    </source>
</evidence>
<feature type="transmembrane region" description="Helical" evidence="6">
    <location>
        <begin position="133"/>
        <end position="163"/>
    </location>
</feature>
<dbReference type="GO" id="GO:0016020">
    <property type="term" value="C:membrane"/>
    <property type="evidence" value="ECO:0007669"/>
    <property type="project" value="UniProtKB-SubCell"/>
</dbReference>
<evidence type="ECO:0000313" key="8">
    <source>
        <dbReference type="Proteomes" id="UP000255192"/>
    </source>
</evidence>
<evidence type="ECO:0000256" key="3">
    <source>
        <dbReference type="ARBA" id="ARBA00022692"/>
    </source>
</evidence>
<sequence>MSPPQADKAGLHILLKLAALVIILAGIHAAADILVQLLLALFFAIVLNPLVTWFIRRGVRRPFAITLVVTAMLVMLTALLGVLAASLNDFVAMLPDFNRALTRKILQLQEYLPFLNLHINPERMLRRMDSERLMTWATTLMTQLSGAMASIVLLVMTVIFMLLRFATCPTNCVLPSITRACISPDCTGR</sequence>
<keyword evidence="3 6" id="KW-0812">Transmembrane</keyword>
<accession>A0A377ZZ67</accession>